<protein>
    <submittedName>
        <fullName evidence="1">Uncharacterized protein</fullName>
    </submittedName>
</protein>
<accession>C5KLH5</accession>
<reference evidence="1 2" key="1">
    <citation type="submission" date="2008-07" db="EMBL/GenBank/DDBJ databases">
        <authorList>
            <person name="El-Sayed N."/>
            <person name="Caler E."/>
            <person name="Inman J."/>
            <person name="Amedeo P."/>
            <person name="Hass B."/>
            <person name="Wortman J."/>
        </authorList>
    </citation>
    <scope>NUCLEOTIDE SEQUENCE [LARGE SCALE GENOMIC DNA]</scope>
    <source>
        <strain evidence="2">ATCC 50983 / TXsc</strain>
    </source>
</reference>
<dbReference type="RefSeq" id="XP_002782874.1">
    <property type="nucleotide sequence ID" value="XM_002782828.1"/>
</dbReference>
<name>C5KLH5_PERM5</name>
<sequence length="65" mass="7004">MSSESDGGGGNMIESMPHFMSILYPGSLEKADIEKFGLVWSGSTASPVYTVWPYCSCVLRGRSVP</sequence>
<evidence type="ECO:0000313" key="2">
    <source>
        <dbReference type="Proteomes" id="UP000007800"/>
    </source>
</evidence>
<dbReference type="EMBL" id="GG673978">
    <property type="protein sequence ID" value="EER14670.1"/>
    <property type="molecule type" value="Genomic_DNA"/>
</dbReference>
<keyword evidence="2" id="KW-1185">Reference proteome</keyword>
<dbReference type="AlphaFoldDB" id="C5KLH5"/>
<proteinExistence type="predicted"/>
<dbReference type="InParanoid" id="C5KLH5"/>
<organism evidence="2">
    <name type="scientific">Perkinsus marinus (strain ATCC 50983 / TXsc)</name>
    <dbReference type="NCBI Taxonomy" id="423536"/>
    <lineage>
        <taxon>Eukaryota</taxon>
        <taxon>Sar</taxon>
        <taxon>Alveolata</taxon>
        <taxon>Perkinsozoa</taxon>
        <taxon>Perkinsea</taxon>
        <taxon>Perkinsida</taxon>
        <taxon>Perkinsidae</taxon>
        <taxon>Perkinsus</taxon>
    </lineage>
</organism>
<dbReference type="GeneID" id="9045703"/>
<dbReference type="Proteomes" id="UP000007800">
    <property type="component" value="Unassembled WGS sequence"/>
</dbReference>
<gene>
    <name evidence="1" type="ORF">Pmar_PMAR005620</name>
</gene>
<evidence type="ECO:0000313" key="1">
    <source>
        <dbReference type="EMBL" id="EER14670.1"/>
    </source>
</evidence>